<feature type="signal peptide" evidence="2">
    <location>
        <begin position="1"/>
        <end position="19"/>
    </location>
</feature>
<evidence type="ECO:0000313" key="4">
    <source>
        <dbReference type="Proteomes" id="UP001152622"/>
    </source>
</evidence>
<comment type="caution">
    <text evidence="3">The sequence shown here is derived from an EMBL/GenBank/DDBJ whole genome shotgun (WGS) entry which is preliminary data.</text>
</comment>
<name>A0A9Q1EA56_SYNKA</name>
<dbReference type="Proteomes" id="UP001152622">
    <property type="component" value="Chromosome 21"/>
</dbReference>
<keyword evidence="4" id="KW-1185">Reference proteome</keyword>
<evidence type="ECO:0008006" key="5">
    <source>
        <dbReference type="Google" id="ProtNLM"/>
    </source>
</evidence>
<gene>
    <name evidence="3" type="ORF">SKAU_G00406970</name>
</gene>
<feature type="region of interest" description="Disordered" evidence="1">
    <location>
        <begin position="18"/>
        <end position="86"/>
    </location>
</feature>
<sequence>MAFSVFRAWGFAWPGLSESAVTSSCPKGGGTEFQGTRDDHRMPTLNPQPFDSTCRGATDAQRDDRVRPTKTLTGFAGLGPPQRRMQ</sequence>
<dbReference type="EMBL" id="JAINUF010000021">
    <property type="protein sequence ID" value="KAJ8335058.1"/>
    <property type="molecule type" value="Genomic_DNA"/>
</dbReference>
<dbReference type="AlphaFoldDB" id="A0A9Q1EA56"/>
<proteinExistence type="predicted"/>
<accession>A0A9Q1EA56</accession>
<reference evidence="3" key="1">
    <citation type="journal article" date="2023" name="Science">
        <title>Genome structures resolve the early diversification of teleost fishes.</title>
        <authorList>
            <person name="Parey E."/>
            <person name="Louis A."/>
            <person name="Montfort J."/>
            <person name="Bouchez O."/>
            <person name="Roques C."/>
            <person name="Iampietro C."/>
            <person name="Lluch J."/>
            <person name="Castinel A."/>
            <person name="Donnadieu C."/>
            <person name="Desvignes T."/>
            <person name="Floi Bucao C."/>
            <person name="Jouanno E."/>
            <person name="Wen M."/>
            <person name="Mejri S."/>
            <person name="Dirks R."/>
            <person name="Jansen H."/>
            <person name="Henkel C."/>
            <person name="Chen W.J."/>
            <person name="Zahm M."/>
            <person name="Cabau C."/>
            <person name="Klopp C."/>
            <person name="Thompson A.W."/>
            <person name="Robinson-Rechavi M."/>
            <person name="Braasch I."/>
            <person name="Lecointre G."/>
            <person name="Bobe J."/>
            <person name="Postlethwait J.H."/>
            <person name="Berthelot C."/>
            <person name="Roest Crollius H."/>
            <person name="Guiguen Y."/>
        </authorList>
    </citation>
    <scope>NUCLEOTIDE SEQUENCE</scope>
    <source>
        <strain evidence="3">WJC10195</strain>
    </source>
</reference>
<evidence type="ECO:0000256" key="1">
    <source>
        <dbReference type="SAM" id="MobiDB-lite"/>
    </source>
</evidence>
<evidence type="ECO:0000256" key="2">
    <source>
        <dbReference type="SAM" id="SignalP"/>
    </source>
</evidence>
<evidence type="ECO:0000313" key="3">
    <source>
        <dbReference type="EMBL" id="KAJ8335058.1"/>
    </source>
</evidence>
<feature type="chain" id="PRO_5040109776" description="Secreted protein" evidence="2">
    <location>
        <begin position="20"/>
        <end position="86"/>
    </location>
</feature>
<keyword evidence="2" id="KW-0732">Signal</keyword>
<protein>
    <recommendedName>
        <fullName evidence="5">Secreted protein</fullName>
    </recommendedName>
</protein>
<organism evidence="3 4">
    <name type="scientific">Synaphobranchus kaupii</name>
    <name type="common">Kaup's arrowtooth eel</name>
    <dbReference type="NCBI Taxonomy" id="118154"/>
    <lineage>
        <taxon>Eukaryota</taxon>
        <taxon>Metazoa</taxon>
        <taxon>Chordata</taxon>
        <taxon>Craniata</taxon>
        <taxon>Vertebrata</taxon>
        <taxon>Euteleostomi</taxon>
        <taxon>Actinopterygii</taxon>
        <taxon>Neopterygii</taxon>
        <taxon>Teleostei</taxon>
        <taxon>Anguilliformes</taxon>
        <taxon>Synaphobranchidae</taxon>
        <taxon>Synaphobranchus</taxon>
    </lineage>
</organism>